<keyword evidence="2" id="KW-1185">Reference proteome</keyword>
<sequence>MPNRYTNIHAAGDNPPIRLLYHSRSVVSQDLHHTIKHFLENDLTAEDAVHRMDSLRPTKREIGHGEAAETREQFLYEFWRSFLEIASEVPPEHDGQWKLINLILQLTRLNEVCGQRLVAPEYNHTHGLQQWVGLNSFFSRMYGASIIDWYDLAIHSLRWAFERQNQPRPSTALQRVNAAAQWMINAAPRLFRLTQTLATPADAEVLHQGTGFIALAELEYIGDVVFTETRWIFWNQLFLRHSSNQGDAAYAAYTQMNYADGFISTQWNWNPSQA</sequence>
<dbReference type="Pfam" id="PF12311">
    <property type="entry name" value="DUF3632"/>
    <property type="match status" value="1"/>
</dbReference>
<dbReference type="AlphaFoldDB" id="A0AAX6N0R6"/>
<dbReference type="InterPro" id="IPR053204">
    <property type="entry name" value="Oxopyrrolidines_Biosynth-assoc"/>
</dbReference>
<dbReference type="PANTHER" id="PTHR38797">
    <property type="entry name" value="NUCLEAR PORE COMPLEX PROTEIN NUP85-RELATED"/>
    <property type="match status" value="1"/>
</dbReference>
<dbReference type="Proteomes" id="UP001369815">
    <property type="component" value="Unassembled WGS sequence"/>
</dbReference>
<proteinExistence type="predicted"/>
<gene>
    <name evidence="1" type="ORF">Daesc_001289</name>
</gene>
<name>A0AAX6N0R6_9PEZI</name>
<comment type="caution">
    <text evidence="1">The sequence shown here is derived from an EMBL/GenBank/DDBJ whole genome shotgun (WGS) entry which is preliminary data.</text>
</comment>
<dbReference type="PANTHER" id="PTHR38797:SF4">
    <property type="entry name" value="NUCLEAR PORE COMPLEX PROTEIN NUP85"/>
    <property type="match status" value="1"/>
</dbReference>
<evidence type="ECO:0000313" key="1">
    <source>
        <dbReference type="EMBL" id="KAK6958488.1"/>
    </source>
</evidence>
<reference evidence="1 2" key="1">
    <citation type="journal article" date="2024" name="Front Chem Biol">
        <title>Unveiling the potential of Daldinia eschscholtzii MFLUCC 19-0629 through bioactivity and bioinformatics studies for enhanced sustainable agriculture production.</title>
        <authorList>
            <person name="Brooks S."/>
            <person name="Weaver J.A."/>
            <person name="Klomchit A."/>
            <person name="Alharthi S.A."/>
            <person name="Onlamun T."/>
            <person name="Nurani R."/>
            <person name="Vong T.K."/>
            <person name="Alberti F."/>
            <person name="Greco C."/>
        </authorList>
    </citation>
    <scope>NUCLEOTIDE SEQUENCE [LARGE SCALE GENOMIC DNA]</scope>
    <source>
        <strain evidence="1">MFLUCC 19-0629</strain>
    </source>
</reference>
<dbReference type="EMBL" id="JBANMG010000001">
    <property type="protein sequence ID" value="KAK6958488.1"/>
    <property type="molecule type" value="Genomic_DNA"/>
</dbReference>
<protein>
    <submittedName>
        <fullName evidence="1">Uncharacterized protein</fullName>
    </submittedName>
</protein>
<accession>A0AAX6N0R6</accession>
<evidence type="ECO:0000313" key="2">
    <source>
        <dbReference type="Proteomes" id="UP001369815"/>
    </source>
</evidence>
<dbReference type="InterPro" id="IPR022085">
    <property type="entry name" value="OpdG"/>
</dbReference>
<organism evidence="1 2">
    <name type="scientific">Daldinia eschscholtzii</name>
    <dbReference type="NCBI Taxonomy" id="292717"/>
    <lineage>
        <taxon>Eukaryota</taxon>
        <taxon>Fungi</taxon>
        <taxon>Dikarya</taxon>
        <taxon>Ascomycota</taxon>
        <taxon>Pezizomycotina</taxon>
        <taxon>Sordariomycetes</taxon>
        <taxon>Xylariomycetidae</taxon>
        <taxon>Xylariales</taxon>
        <taxon>Hypoxylaceae</taxon>
        <taxon>Daldinia</taxon>
    </lineage>
</organism>